<dbReference type="Proteomes" id="UP001596494">
    <property type="component" value="Unassembled WGS sequence"/>
</dbReference>
<dbReference type="SUPFAM" id="SSF53448">
    <property type="entry name" value="Nucleotide-diphospho-sugar transferases"/>
    <property type="match status" value="1"/>
</dbReference>
<feature type="binding site" evidence="8">
    <location>
        <position position="90"/>
    </location>
    <ligand>
        <name>Mg(2+)</name>
        <dbReference type="ChEBI" id="CHEBI:18420"/>
    </ligand>
</feature>
<feature type="binding site" evidence="8">
    <location>
        <position position="90"/>
    </location>
    <ligand>
        <name>GTP</name>
        <dbReference type="ChEBI" id="CHEBI:37565"/>
    </ligand>
</feature>
<evidence type="ECO:0000259" key="9">
    <source>
        <dbReference type="Pfam" id="PF12804"/>
    </source>
</evidence>
<comment type="function">
    <text evidence="8">Transfers a GMP moiety from GTP to Mo-molybdopterin (Mo-MPT) cofactor (Moco or molybdenum cofactor) to form Mo-molybdopterin guanine dinucleotide (Mo-MGD) cofactor.</text>
</comment>
<dbReference type="InterPro" id="IPR013482">
    <property type="entry name" value="Molybde_CF_guanTrfase"/>
</dbReference>
<dbReference type="InterPro" id="IPR029044">
    <property type="entry name" value="Nucleotide-diphossugar_trans"/>
</dbReference>
<dbReference type="GO" id="GO:0016779">
    <property type="term" value="F:nucleotidyltransferase activity"/>
    <property type="evidence" value="ECO:0007669"/>
    <property type="project" value="UniProtKB-KW"/>
</dbReference>
<organism evidence="10 11">
    <name type="scientific">Halobacillus campisalis</name>
    <dbReference type="NCBI Taxonomy" id="435909"/>
    <lineage>
        <taxon>Bacteria</taxon>
        <taxon>Bacillati</taxon>
        <taxon>Bacillota</taxon>
        <taxon>Bacilli</taxon>
        <taxon>Bacillales</taxon>
        <taxon>Bacillaceae</taxon>
        <taxon>Halobacillus</taxon>
    </lineage>
</organism>
<protein>
    <recommendedName>
        <fullName evidence="8">Probable molybdenum cofactor guanylyltransferase</fullName>
        <shortName evidence="8">MoCo guanylyltransferase</shortName>
        <ecNumber evidence="8">2.7.7.77</ecNumber>
    </recommendedName>
    <alternativeName>
        <fullName evidence="8">GTP:molybdopterin guanylyltransferase</fullName>
    </alternativeName>
    <alternativeName>
        <fullName evidence="8">Mo-MPT guanylyltransferase</fullName>
    </alternativeName>
    <alternativeName>
        <fullName evidence="8">Molybdopterin guanylyltransferase</fullName>
    </alternativeName>
    <alternativeName>
        <fullName evidence="8">Molybdopterin-guanine dinucleotide synthase</fullName>
        <shortName evidence="8">MGD synthase</shortName>
    </alternativeName>
</protein>
<keyword evidence="11" id="KW-1185">Reference proteome</keyword>
<accession>A0ABW2K1L0</accession>
<keyword evidence="6 8" id="KW-0342">GTP-binding</keyword>
<feature type="binding site" evidence="8">
    <location>
        <position position="61"/>
    </location>
    <ligand>
        <name>GTP</name>
        <dbReference type="ChEBI" id="CHEBI:37565"/>
    </ligand>
</feature>
<keyword evidence="7 8" id="KW-0501">Molybdenum cofactor biosynthesis</keyword>
<dbReference type="EMBL" id="JBHTBY010000006">
    <property type="protein sequence ID" value="MFC7320640.1"/>
    <property type="molecule type" value="Genomic_DNA"/>
</dbReference>
<evidence type="ECO:0000256" key="5">
    <source>
        <dbReference type="ARBA" id="ARBA00022842"/>
    </source>
</evidence>
<comment type="domain">
    <text evidence="8">The N-terminal domain determines nucleotide recognition and specific binding, while the C-terminal domain determines the specific binding to the target protein.</text>
</comment>
<evidence type="ECO:0000256" key="2">
    <source>
        <dbReference type="ARBA" id="ARBA00022679"/>
    </source>
</evidence>
<dbReference type="Gene3D" id="3.90.550.10">
    <property type="entry name" value="Spore Coat Polysaccharide Biosynthesis Protein SpsA, Chain A"/>
    <property type="match status" value="1"/>
</dbReference>
<feature type="domain" description="MobA-like NTP transferase" evidence="9">
    <location>
        <begin position="5"/>
        <end position="152"/>
    </location>
</feature>
<keyword evidence="3 8" id="KW-0479">Metal-binding</keyword>
<keyword evidence="5 8" id="KW-0460">Magnesium</keyword>
<evidence type="ECO:0000256" key="8">
    <source>
        <dbReference type="HAMAP-Rule" id="MF_00316"/>
    </source>
</evidence>
<dbReference type="InterPro" id="IPR025877">
    <property type="entry name" value="MobA-like_NTP_Trfase"/>
</dbReference>
<dbReference type="Pfam" id="PF12804">
    <property type="entry name" value="NTP_transf_3"/>
    <property type="match status" value="1"/>
</dbReference>
<dbReference type="CDD" id="cd02503">
    <property type="entry name" value="MobA"/>
    <property type="match status" value="1"/>
</dbReference>
<comment type="subcellular location">
    <subcellularLocation>
        <location evidence="8">Cytoplasm</location>
    </subcellularLocation>
</comment>
<keyword evidence="10" id="KW-0548">Nucleotidyltransferase</keyword>
<sequence length="205" mass="22911">MKICGAVLAGGGSTRMGTDKSQMTLGGQRVLDRIFNTLEKVVPRVFVNCNYTVEPYPCIKDQHPGNGPLGGIHAVLDAADEGYVTISACDTPFIDPQIIEAIKQHITPYTDAVIPVYGGRVQPLSGIYHQSLAPLCEELISREERKVVSLLEEERCRVTYVHDFTGMSEETLAWHFFNMNTKKDFEEAMIHLEKSSIDKDNRHQT</sequence>
<dbReference type="HAMAP" id="MF_00316">
    <property type="entry name" value="MobA"/>
    <property type="match status" value="1"/>
</dbReference>
<gene>
    <name evidence="8" type="primary">mobA</name>
    <name evidence="10" type="ORF">ACFQMN_07080</name>
</gene>
<evidence type="ECO:0000256" key="6">
    <source>
        <dbReference type="ARBA" id="ARBA00023134"/>
    </source>
</evidence>
<comment type="similarity">
    <text evidence="8">Belongs to the MobA family.</text>
</comment>
<evidence type="ECO:0000256" key="3">
    <source>
        <dbReference type="ARBA" id="ARBA00022723"/>
    </source>
</evidence>
<dbReference type="EC" id="2.7.7.77" evidence="8"/>
<keyword evidence="1 8" id="KW-0963">Cytoplasm</keyword>
<comment type="cofactor">
    <cofactor evidence="8">
        <name>Mg(2+)</name>
        <dbReference type="ChEBI" id="CHEBI:18420"/>
    </cofactor>
</comment>
<dbReference type="PANTHER" id="PTHR19136:SF81">
    <property type="entry name" value="MOLYBDENUM COFACTOR GUANYLYLTRANSFERASE"/>
    <property type="match status" value="1"/>
</dbReference>
<comment type="catalytic activity">
    <reaction evidence="8">
        <text>Mo-molybdopterin + GTP + H(+) = Mo-molybdopterin guanine dinucleotide + diphosphate</text>
        <dbReference type="Rhea" id="RHEA:34243"/>
        <dbReference type="ChEBI" id="CHEBI:15378"/>
        <dbReference type="ChEBI" id="CHEBI:33019"/>
        <dbReference type="ChEBI" id="CHEBI:37565"/>
        <dbReference type="ChEBI" id="CHEBI:71302"/>
        <dbReference type="ChEBI" id="CHEBI:71310"/>
        <dbReference type="EC" id="2.7.7.77"/>
    </reaction>
</comment>
<feature type="binding site" evidence="8">
    <location>
        <position position="48"/>
    </location>
    <ligand>
        <name>GTP</name>
        <dbReference type="ChEBI" id="CHEBI:37565"/>
    </ligand>
</feature>
<keyword evidence="2 8" id="KW-0808">Transferase</keyword>
<keyword evidence="4 8" id="KW-0547">Nucleotide-binding</keyword>
<evidence type="ECO:0000313" key="10">
    <source>
        <dbReference type="EMBL" id="MFC7320640.1"/>
    </source>
</evidence>
<feature type="binding site" evidence="8">
    <location>
        <position position="20"/>
    </location>
    <ligand>
        <name>GTP</name>
        <dbReference type="ChEBI" id="CHEBI:37565"/>
    </ligand>
</feature>
<reference evidence="11" key="1">
    <citation type="journal article" date="2019" name="Int. J. Syst. Evol. Microbiol.">
        <title>The Global Catalogue of Microorganisms (GCM) 10K type strain sequencing project: providing services to taxonomists for standard genome sequencing and annotation.</title>
        <authorList>
            <consortium name="The Broad Institute Genomics Platform"/>
            <consortium name="The Broad Institute Genome Sequencing Center for Infectious Disease"/>
            <person name="Wu L."/>
            <person name="Ma J."/>
        </authorList>
    </citation>
    <scope>NUCLEOTIDE SEQUENCE [LARGE SCALE GENOMIC DNA]</scope>
    <source>
        <strain evidence="11">CCUG 73951</strain>
    </source>
</reference>
<feature type="binding site" evidence="8">
    <location>
        <begin position="8"/>
        <end position="10"/>
    </location>
    <ligand>
        <name>GTP</name>
        <dbReference type="ChEBI" id="CHEBI:37565"/>
    </ligand>
</feature>
<name>A0ABW2K1L0_9BACI</name>
<proteinExistence type="inferred from homology"/>
<evidence type="ECO:0000313" key="11">
    <source>
        <dbReference type="Proteomes" id="UP001596494"/>
    </source>
</evidence>
<dbReference type="RefSeq" id="WP_289214262.1">
    <property type="nucleotide sequence ID" value="NZ_JAPVRC010000001.1"/>
</dbReference>
<comment type="caution">
    <text evidence="10">The sequence shown here is derived from an EMBL/GenBank/DDBJ whole genome shotgun (WGS) entry which is preliminary data.</text>
</comment>
<evidence type="ECO:0000256" key="1">
    <source>
        <dbReference type="ARBA" id="ARBA00022490"/>
    </source>
</evidence>
<evidence type="ECO:0000256" key="4">
    <source>
        <dbReference type="ARBA" id="ARBA00022741"/>
    </source>
</evidence>
<dbReference type="PANTHER" id="PTHR19136">
    <property type="entry name" value="MOLYBDENUM COFACTOR GUANYLYLTRANSFERASE"/>
    <property type="match status" value="1"/>
</dbReference>
<evidence type="ECO:0000256" key="7">
    <source>
        <dbReference type="ARBA" id="ARBA00023150"/>
    </source>
</evidence>